<comment type="caution">
    <text evidence="2">The sequence shown here is derived from an EMBL/GenBank/DDBJ whole genome shotgun (WGS) entry which is preliminary data.</text>
</comment>
<dbReference type="Proteomes" id="UP000649617">
    <property type="component" value="Unassembled WGS sequence"/>
</dbReference>
<name>A0A812NJ36_SYMPI</name>
<organism evidence="2 3">
    <name type="scientific">Symbiodinium pilosum</name>
    <name type="common">Dinoflagellate</name>
    <dbReference type="NCBI Taxonomy" id="2952"/>
    <lineage>
        <taxon>Eukaryota</taxon>
        <taxon>Sar</taxon>
        <taxon>Alveolata</taxon>
        <taxon>Dinophyceae</taxon>
        <taxon>Suessiales</taxon>
        <taxon>Symbiodiniaceae</taxon>
        <taxon>Symbiodinium</taxon>
    </lineage>
</organism>
<accession>A0A812NJ36</accession>
<keyword evidence="1" id="KW-0732">Signal</keyword>
<feature type="chain" id="PRO_5032857719" evidence="1">
    <location>
        <begin position="16"/>
        <end position="187"/>
    </location>
</feature>
<protein>
    <submittedName>
        <fullName evidence="2">Uncharacterized protein</fullName>
    </submittedName>
</protein>
<keyword evidence="3" id="KW-1185">Reference proteome</keyword>
<dbReference type="EMBL" id="CAJNIZ010011425">
    <property type="protein sequence ID" value="CAE7319281.1"/>
    <property type="molecule type" value="Genomic_DNA"/>
</dbReference>
<evidence type="ECO:0000313" key="3">
    <source>
        <dbReference type="Proteomes" id="UP000649617"/>
    </source>
</evidence>
<feature type="signal peptide" evidence="1">
    <location>
        <begin position="1"/>
        <end position="15"/>
    </location>
</feature>
<evidence type="ECO:0000256" key="1">
    <source>
        <dbReference type="SAM" id="SignalP"/>
    </source>
</evidence>
<feature type="non-terminal residue" evidence="2">
    <location>
        <position position="1"/>
    </location>
</feature>
<gene>
    <name evidence="2" type="ORF">SPIL2461_LOCUS7358</name>
</gene>
<dbReference type="AlphaFoldDB" id="A0A812NJ36"/>
<reference evidence="2" key="1">
    <citation type="submission" date="2021-02" db="EMBL/GenBank/DDBJ databases">
        <authorList>
            <person name="Dougan E. K."/>
            <person name="Rhodes N."/>
            <person name="Thang M."/>
            <person name="Chan C."/>
        </authorList>
    </citation>
    <scope>NUCLEOTIDE SEQUENCE</scope>
</reference>
<evidence type="ECO:0000313" key="2">
    <source>
        <dbReference type="EMBL" id="CAE7319281.1"/>
    </source>
</evidence>
<sequence length="187" mass="21108">VCLLVLFCRLIRVQSGRFATSPFCHITDAGCPYEHEEVEVCYKSRLFGCSPYQICDDASGACTLQSDAALAEGAATVASRMLARAKAFNATTWYTIGILEFTRFTRAVVDFHIYGRVLMQPMDRPQFLAQMKSSRSDLTSAMKTFSEAFHRNGIKAVDLGAFTEYVEESHRMSRKPWVMWRHARATP</sequence>
<proteinExistence type="predicted"/>